<accession>A0ABQ4TT94</accession>
<evidence type="ECO:0000313" key="5">
    <source>
        <dbReference type="Proteomes" id="UP001055057"/>
    </source>
</evidence>
<dbReference type="EMBL" id="BPRB01000002">
    <property type="protein sequence ID" value="GJE57947.1"/>
    <property type="molecule type" value="Genomic_DNA"/>
</dbReference>
<dbReference type="SUPFAM" id="SSF53448">
    <property type="entry name" value="Nucleotide-diphospho-sugar transferases"/>
    <property type="match status" value="1"/>
</dbReference>
<dbReference type="Gene3D" id="3.90.550.10">
    <property type="entry name" value="Spore Coat Polysaccharide Biosynthesis Protein SpsA, Chain A"/>
    <property type="match status" value="1"/>
</dbReference>
<evidence type="ECO:0000256" key="1">
    <source>
        <dbReference type="ARBA" id="ARBA00004167"/>
    </source>
</evidence>
<protein>
    <recommendedName>
        <fullName evidence="6">Glycosyl transferase family 2</fullName>
    </recommendedName>
</protein>
<keyword evidence="3" id="KW-1133">Transmembrane helix</keyword>
<evidence type="ECO:0000256" key="2">
    <source>
        <dbReference type="ARBA" id="ARBA00022692"/>
    </source>
</evidence>
<proteinExistence type="predicted"/>
<keyword evidence="3" id="KW-0472">Membrane</keyword>
<evidence type="ECO:0000313" key="4">
    <source>
        <dbReference type="EMBL" id="GJE57947.1"/>
    </source>
</evidence>
<organism evidence="4 5">
    <name type="scientific">Methylobacterium trifolii</name>
    <dbReference type="NCBI Taxonomy" id="1003092"/>
    <lineage>
        <taxon>Bacteria</taxon>
        <taxon>Pseudomonadati</taxon>
        <taxon>Pseudomonadota</taxon>
        <taxon>Alphaproteobacteria</taxon>
        <taxon>Hyphomicrobiales</taxon>
        <taxon>Methylobacteriaceae</taxon>
        <taxon>Methylobacterium</taxon>
    </lineage>
</organism>
<evidence type="ECO:0000256" key="3">
    <source>
        <dbReference type="ARBA" id="ARBA00022989"/>
    </source>
</evidence>
<evidence type="ECO:0008006" key="6">
    <source>
        <dbReference type="Google" id="ProtNLM"/>
    </source>
</evidence>
<keyword evidence="2" id="KW-0812">Transmembrane</keyword>
<name>A0ABQ4TT94_9HYPH</name>
<dbReference type="Proteomes" id="UP001055057">
    <property type="component" value="Unassembled WGS sequence"/>
</dbReference>
<sequence>MIFFRWKTAAGAARPEPVREHSATLVAIAKNEARYIVEWLAFHLALGFGRIVVYDNDSSDGTAAILDTIAARDSRVVRVAWPSPSNASPQIAAYTHAVRRVTTPWTMILDIDEFLVPFGYEDLTGLIQSVPEDVASLHVNWLGFGSGGRTDPGYELVTRTFTRCSERAWGNHHHFKTLARTDRITEVLIHDILTSSGRRVLTDFEAFTKGNVGASDRVVYGGVQINHYQAKTLAEFQARMRRGDANYPLGHPSRQRDDSADRFAQLDRNEAEDLKIRAFEAPFEAQYQRLRAILRRA</sequence>
<comment type="subcellular location">
    <subcellularLocation>
        <location evidence="1">Membrane</location>
        <topology evidence="1">Single-pass membrane protein</topology>
    </subcellularLocation>
</comment>
<dbReference type="Pfam" id="PF13704">
    <property type="entry name" value="Glyco_tranf_2_4"/>
    <property type="match status" value="1"/>
</dbReference>
<dbReference type="PANTHER" id="PTHR21461">
    <property type="entry name" value="GLYCOSYLTRANSFERASE FAMILY 92 PROTEIN"/>
    <property type="match status" value="1"/>
</dbReference>
<gene>
    <name evidence="4" type="ORF">MPOCJGCO_0023</name>
</gene>
<dbReference type="InterPro" id="IPR029044">
    <property type="entry name" value="Nucleotide-diphossugar_trans"/>
</dbReference>
<reference evidence="4" key="2">
    <citation type="submission" date="2021-08" db="EMBL/GenBank/DDBJ databases">
        <authorList>
            <person name="Tani A."/>
            <person name="Ola A."/>
            <person name="Ogura Y."/>
            <person name="Katsura K."/>
            <person name="Hayashi T."/>
        </authorList>
    </citation>
    <scope>NUCLEOTIDE SEQUENCE</scope>
    <source>
        <strain evidence="4">DSM 23632</strain>
    </source>
</reference>
<keyword evidence="5" id="KW-1185">Reference proteome</keyword>
<comment type="caution">
    <text evidence="4">The sequence shown here is derived from an EMBL/GenBank/DDBJ whole genome shotgun (WGS) entry which is preliminary data.</text>
</comment>
<reference evidence="4" key="1">
    <citation type="journal article" date="2021" name="Front. Microbiol.">
        <title>Comprehensive Comparative Genomics and Phenotyping of Methylobacterium Species.</title>
        <authorList>
            <person name="Alessa O."/>
            <person name="Ogura Y."/>
            <person name="Fujitani Y."/>
            <person name="Takami H."/>
            <person name="Hayashi T."/>
            <person name="Sahin N."/>
            <person name="Tani A."/>
        </authorList>
    </citation>
    <scope>NUCLEOTIDE SEQUENCE</scope>
    <source>
        <strain evidence="4">DSM 23632</strain>
    </source>
</reference>
<dbReference type="PANTHER" id="PTHR21461:SF69">
    <property type="entry name" value="GLYCOSYLTRANSFERASE FAMILY 92 PROTEIN"/>
    <property type="match status" value="1"/>
</dbReference>